<dbReference type="PANTHER" id="PTHR39206">
    <property type="entry name" value="SLL8004 PROTEIN"/>
    <property type="match status" value="1"/>
</dbReference>
<dbReference type="AlphaFoldDB" id="A0A517NU91"/>
<proteinExistence type="predicted"/>
<dbReference type="Proteomes" id="UP000319817">
    <property type="component" value="Chromosome"/>
</dbReference>
<evidence type="ECO:0000313" key="1">
    <source>
        <dbReference type="EMBL" id="QDT10698.1"/>
    </source>
</evidence>
<organism evidence="1 2">
    <name type="scientific">Stieleria marina</name>
    <dbReference type="NCBI Taxonomy" id="1930275"/>
    <lineage>
        <taxon>Bacteria</taxon>
        <taxon>Pseudomonadati</taxon>
        <taxon>Planctomycetota</taxon>
        <taxon>Planctomycetia</taxon>
        <taxon>Pirellulales</taxon>
        <taxon>Pirellulaceae</taxon>
        <taxon>Stieleria</taxon>
    </lineage>
</organism>
<dbReference type="EMBL" id="CP036526">
    <property type="protein sequence ID" value="QDT10698.1"/>
    <property type="molecule type" value="Genomic_DNA"/>
</dbReference>
<reference evidence="1 2" key="1">
    <citation type="submission" date="2019-02" db="EMBL/GenBank/DDBJ databases">
        <title>Deep-cultivation of Planctomycetes and their phenomic and genomic characterization uncovers novel biology.</title>
        <authorList>
            <person name="Wiegand S."/>
            <person name="Jogler M."/>
            <person name="Boedeker C."/>
            <person name="Pinto D."/>
            <person name="Vollmers J."/>
            <person name="Rivas-Marin E."/>
            <person name="Kohn T."/>
            <person name="Peeters S.H."/>
            <person name="Heuer A."/>
            <person name="Rast P."/>
            <person name="Oberbeckmann S."/>
            <person name="Bunk B."/>
            <person name="Jeske O."/>
            <person name="Meyerdierks A."/>
            <person name="Storesund J.E."/>
            <person name="Kallscheuer N."/>
            <person name="Luecker S."/>
            <person name="Lage O.M."/>
            <person name="Pohl T."/>
            <person name="Merkel B.J."/>
            <person name="Hornburger P."/>
            <person name="Mueller R.-W."/>
            <person name="Bruemmer F."/>
            <person name="Labrenz M."/>
            <person name="Spormann A.M."/>
            <person name="Op den Camp H."/>
            <person name="Overmann J."/>
            <person name="Amann R."/>
            <person name="Jetten M.S.M."/>
            <person name="Mascher T."/>
            <person name="Medema M.H."/>
            <person name="Devos D.P."/>
            <person name="Kaster A.-K."/>
            <person name="Ovreas L."/>
            <person name="Rohde M."/>
            <person name="Galperin M.Y."/>
            <person name="Jogler C."/>
        </authorList>
    </citation>
    <scope>NUCLEOTIDE SEQUENCE [LARGE SCALE GENOMIC DNA]</scope>
    <source>
        <strain evidence="1 2">K23_9</strain>
    </source>
</reference>
<gene>
    <name evidence="1" type="ORF">K239x_26560</name>
</gene>
<evidence type="ECO:0000313" key="2">
    <source>
        <dbReference type="Proteomes" id="UP000319817"/>
    </source>
</evidence>
<dbReference type="RefSeq" id="WP_145418436.1">
    <property type="nucleotide sequence ID" value="NZ_CP036526.1"/>
</dbReference>
<keyword evidence="2" id="KW-1185">Reference proteome</keyword>
<dbReference type="OrthoDB" id="9791543at2"/>
<dbReference type="Pfam" id="PF13671">
    <property type="entry name" value="AAA_33"/>
    <property type="match status" value="1"/>
</dbReference>
<name>A0A517NU91_9BACT</name>
<protein>
    <submittedName>
        <fullName evidence="1">Zeta toxin</fullName>
    </submittedName>
</protein>
<sequence>MSEPTNPTVYVIAGPNGAGKTTFASRYLPQFAGCQEFVNADLIAAGLSPFNPESQSGAAGRLMLERIDQLTAAQATFGFETTLAGRAHAKRLRAMKSLGYRVSMFFIWLPSVDQAIARVATRVREGGHNIPEPTIRRRYDLGIQNFASLYMPVLDEWFVYNGSSRPAEIIVGQQDGNRRVYDDARFAELKQFSPELLP</sequence>
<dbReference type="InterPro" id="IPR027417">
    <property type="entry name" value="P-loop_NTPase"/>
</dbReference>
<dbReference type="Gene3D" id="3.40.50.300">
    <property type="entry name" value="P-loop containing nucleotide triphosphate hydrolases"/>
    <property type="match status" value="1"/>
</dbReference>
<dbReference type="PANTHER" id="PTHR39206:SF1">
    <property type="entry name" value="SLL8004 PROTEIN"/>
    <property type="match status" value="1"/>
</dbReference>
<dbReference type="SUPFAM" id="SSF52540">
    <property type="entry name" value="P-loop containing nucleoside triphosphate hydrolases"/>
    <property type="match status" value="1"/>
</dbReference>
<accession>A0A517NU91</accession>